<evidence type="ECO:0000256" key="2">
    <source>
        <dbReference type="PIRSR" id="PIRSR006232-1"/>
    </source>
</evidence>
<dbReference type="Proteomes" id="UP000033109">
    <property type="component" value="Chromosome"/>
</dbReference>
<name>A0A0E3ZI39_9BACT</name>
<dbReference type="CDD" id="cd02910">
    <property type="entry name" value="cupin_Yhhw_N"/>
    <property type="match status" value="1"/>
</dbReference>
<keyword evidence="2" id="KW-0408">Iron</keyword>
<evidence type="ECO:0000256" key="1">
    <source>
        <dbReference type="ARBA" id="ARBA00008416"/>
    </source>
</evidence>
<organism evidence="6 7">
    <name type="scientific">Pontibacter korlensis</name>
    <dbReference type="NCBI Taxonomy" id="400092"/>
    <lineage>
        <taxon>Bacteria</taxon>
        <taxon>Pseudomonadati</taxon>
        <taxon>Bacteroidota</taxon>
        <taxon>Cytophagia</taxon>
        <taxon>Cytophagales</taxon>
        <taxon>Hymenobacteraceae</taxon>
        <taxon>Pontibacter</taxon>
    </lineage>
</organism>
<comment type="similarity">
    <text evidence="1 3">Belongs to the pirin family.</text>
</comment>
<dbReference type="InterPro" id="IPR011051">
    <property type="entry name" value="RmlC_Cupin_sf"/>
</dbReference>
<evidence type="ECO:0000259" key="5">
    <source>
        <dbReference type="Pfam" id="PF17954"/>
    </source>
</evidence>
<dbReference type="RefSeq" id="WP_046312866.1">
    <property type="nucleotide sequence ID" value="NZ_CBCSCY010000074.1"/>
</dbReference>
<protein>
    <submittedName>
        <fullName evidence="6">Pirin</fullName>
    </submittedName>
</protein>
<feature type="binding site" evidence="2">
    <location>
        <position position="60"/>
    </location>
    <ligand>
        <name>Fe cation</name>
        <dbReference type="ChEBI" id="CHEBI:24875"/>
    </ligand>
</feature>
<evidence type="ECO:0000259" key="4">
    <source>
        <dbReference type="Pfam" id="PF02678"/>
    </source>
</evidence>
<dbReference type="InterPro" id="IPR041602">
    <property type="entry name" value="Quercetinase_C"/>
</dbReference>
<feature type="domain" description="Quercetin 2,3-dioxygenase C-terminal cupin" evidence="5">
    <location>
        <begin position="159"/>
        <end position="232"/>
    </location>
</feature>
<evidence type="ECO:0000313" key="7">
    <source>
        <dbReference type="Proteomes" id="UP000033109"/>
    </source>
</evidence>
<accession>A0A0E3ZI39</accession>
<feature type="binding site" evidence="2">
    <location>
        <position position="102"/>
    </location>
    <ligand>
        <name>Fe cation</name>
        <dbReference type="ChEBI" id="CHEBI:24875"/>
    </ligand>
</feature>
<evidence type="ECO:0000256" key="3">
    <source>
        <dbReference type="RuleBase" id="RU003457"/>
    </source>
</evidence>
<dbReference type="PANTHER" id="PTHR43212:SF3">
    <property type="entry name" value="QUERCETIN 2,3-DIOXYGENASE"/>
    <property type="match status" value="1"/>
</dbReference>
<feature type="binding site" evidence="2">
    <location>
        <position position="58"/>
    </location>
    <ligand>
        <name>Fe cation</name>
        <dbReference type="ChEBI" id="CHEBI:24875"/>
    </ligand>
</feature>
<dbReference type="PATRIC" id="fig|400092.3.peg.4229"/>
<dbReference type="InterPro" id="IPR012093">
    <property type="entry name" value="Pirin"/>
</dbReference>
<dbReference type="InterPro" id="IPR003829">
    <property type="entry name" value="Pirin_N_dom"/>
</dbReference>
<dbReference type="HOGENOM" id="CLU_064194_2_1_10"/>
<dbReference type="Pfam" id="PF17954">
    <property type="entry name" value="Pirin_C_2"/>
    <property type="match status" value="1"/>
</dbReference>
<proteinExistence type="inferred from homology"/>
<gene>
    <name evidence="6" type="ORF">PKOR_19340</name>
</gene>
<dbReference type="PIRSF" id="PIRSF006232">
    <property type="entry name" value="Pirin"/>
    <property type="match status" value="1"/>
</dbReference>
<dbReference type="PANTHER" id="PTHR43212">
    <property type="entry name" value="QUERCETIN 2,3-DIOXYGENASE"/>
    <property type="match status" value="1"/>
</dbReference>
<dbReference type="KEGG" id="pko:PKOR_19340"/>
<dbReference type="STRING" id="400092.PKOR_19340"/>
<dbReference type="Gene3D" id="2.60.120.10">
    <property type="entry name" value="Jelly Rolls"/>
    <property type="match status" value="2"/>
</dbReference>
<feature type="binding site" evidence="2">
    <location>
        <position position="104"/>
    </location>
    <ligand>
        <name>Fe cation</name>
        <dbReference type="ChEBI" id="CHEBI:24875"/>
    </ligand>
</feature>
<sequence length="239" mass="26729">MIKLIPASDHHAAKVGDWLQSNYLFSFADYYDPANVQFGPLRVFNHDRIKGRNGFPSHPHAEMEVVTVVLDGELTHTDNIGNDVTLNAGDVQRMTSGTGFTHSETNNSDKDTVILQLWFLPNKRGLAPSYEHMNLDFLDARNKLVPLVTGQKVLENVPFVNSNSTVYYGHVGQGEEIDFKTFKLRKTLVYVLTGGLLVNNVEAELNDQVRLEDQDIVSLHGNTEATFILVDVPATEVNY</sequence>
<dbReference type="SUPFAM" id="SSF51182">
    <property type="entry name" value="RmlC-like cupins"/>
    <property type="match status" value="1"/>
</dbReference>
<keyword evidence="7" id="KW-1185">Reference proteome</keyword>
<dbReference type="OrthoDB" id="321327at2"/>
<reference evidence="6 7" key="1">
    <citation type="journal article" date="2015" name="Sci. Rep.">
        <title>Unraveling adaptation of Pontibacter korlensis to radiation and infertility in desert through complete genome and comparative transcriptomic analysis.</title>
        <authorList>
            <person name="Dai J."/>
            <person name="Dai W."/>
            <person name="Qiu C."/>
            <person name="Yang Z."/>
            <person name="Zhang Y."/>
            <person name="Zhou M."/>
            <person name="Zhang L."/>
            <person name="Fang C."/>
            <person name="Gao Q."/>
            <person name="Yang Q."/>
            <person name="Li X."/>
            <person name="Wang Z."/>
            <person name="Wang Z."/>
            <person name="Jia Z."/>
            <person name="Chen X."/>
        </authorList>
    </citation>
    <scope>NUCLEOTIDE SEQUENCE [LARGE SCALE GENOMIC DNA]</scope>
    <source>
        <strain evidence="6 7">X14-1T</strain>
    </source>
</reference>
<feature type="domain" description="Pirin N-terminal" evidence="4">
    <location>
        <begin position="16"/>
        <end position="118"/>
    </location>
</feature>
<dbReference type="GO" id="GO:0046872">
    <property type="term" value="F:metal ion binding"/>
    <property type="evidence" value="ECO:0007669"/>
    <property type="project" value="UniProtKB-KW"/>
</dbReference>
<dbReference type="AlphaFoldDB" id="A0A0E3ZI39"/>
<comment type="cofactor">
    <cofactor evidence="2">
        <name>Fe cation</name>
        <dbReference type="ChEBI" id="CHEBI:24875"/>
    </cofactor>
    <text evidence="2">Binds 1 Fe cation per subunit.</text>
</comment>
<keyword evidence="2" id="KW-0479">Metal-binding</keyword>
<dbReference type="EMBL" id="CP009621">
    <property type="protein sequence ID" value="AKD04860.1"/>
    <property type="molecule type" value="Genomic_DNA"/>
</dbReference>
<evidence type="ECO:0000313" key="6">
    <source>
        <dbReference type="EMBL" id="AKD04860.1"/>
    </source>
</evidence>
<dbReference type="InterPro" id="IPR014710">
    <property type="entry name" value="RmlC-like_jellyroll"/>
</dbReference>
<dbReference type="Pfam" id="PF02678">
    <property type="entry name" value="Pirin"/>
    <property type="match status" value="1"/>
</dbReference>